<dbReference type="Gene3D" id="2.60.120.10">
    <property type="entry name" value="Jelly Rolls"/>
    <property type="match status" value="1"/>
</dbReference>
<dbReference type="EMBL" id="LAZR01012805">
    <property type="protein sequence ID" value="KKM25014.1"/>
    <property type="molecule type" value="Genomic_DNA"/>
</dbReference>
<dbReference type="PANTHER" id="PTHR24567:SF74">
    <property type="entry name" value="HTH-TYPE TRANSCRIPTIONAL REGULATOR ARCR"/>
    <property type="match status" value="1"/>
</dbReference>
<gene>
    <name evidence="6" type="ORF">LCGC14_1599230</name>
</gene>
<dbReference type="PROSITE" id="PS51063">
    <property type="entry name" value="HTH_CRP_2"/>
    <property type="match status" value="1"/>
</dbReference>
<dbReference type="CDD" id="cd00038">
    <property type="entry name" value="CAP_ED"/>
    <property type="match status" value="1"/>
</dbReference>
<dbReference type="InterPro" id="IPR014710">
    <property type="entry name" value="RmlC-like_jellyroll"/>
</dbReference>
<dbReference type="SUPFAM" id="SSF46785">
    <property type="entry name" value="Winged helix' DNA-binding domain"/>
    <property type="match status" value="1"/>
</dbReference>
<dbReference type="SMART" id="SM00100">
    <property type="entry name" value="cNMP"/>
    <property type="match status" value="1"/>
</dbReference>
<proteinExistence type="predicted"/>
<evidence type="ECO:0000259" key="5">
    <source>
        <dbReference type="PROSITE" id="PS51063"/>
    </source>
</evidence>
<evidence type="ECO:0000256" key="2">
    <source>
        <dbReference type="ARBA" id="ARBA00023125"/>
    </source>
</evidence>
<keyword evidence="1" id="KW-0805">Transcription regulation</keyword>
<evidence type="ECO:0000256" key="1">
    <source>
        <dbReference type="ARBA" id="ARBA00023015"/>
    </source>
</evidence>
<dbReference type="InterPro" id="IPR050397">
    <property type="entry name" value="Env_Response_Regulators"/>
</dbReference>
<name>A0A0F9IY43_9ZZZZ</name>
<evidence type="ECO:0008006" key="7">
    <source>
        <dbReference type="Google" id="ProtNLM"/>
    </source>
</evidence>
<dbReference type="Gene3D" id="1.10.10.10">
    <property type="entry name" value="Winged helix-like DNA-binding domain superfamily/Winged helix DNA-binding domain"/>
    <property type="match status" value="1"/>
</dbReference>
<dbReference type="InterPro" id="IPR036390">
    <property type="entry name" value="WH_DNA-bd_sf"/>
</dbReference>
<dbReference type="InterPro" id="IPR036388">
    <property type="entry name" value="WH-like_DNA-bd_sf"/>
</dbReference>
<dbReference type="InterPro" id="IPR000595">
    <property type="entry name" value="cNMP-bd_dom"/>
</dbReference>
<dbReference type="Pfam" id="PF00027">
    <property type="entry name" value="cNMP_binding"/>
    <property type="match status" value="1"/>
</dbReference>
<evidence type="ECO:0000313" key="6">
    <source>
        <dbReference type="EMBL" id="KKM25014.1"/>
    </source>
</evidence>
<dbReference type="Pfam" id="PF13545">
    <property type="entry name" value="HTH_Crp_2"/>
    <property type="match status" value="1"/>
</dbReference>
<dbReference type="SUPFAM" id="SSF51206">
    <property type="entry name" value="cAMP-binding domain-like"/>
    <property type="match status" value="1"/>
</dbReference>
<feature type="domain" description="Cyclic nucleotide-binding" evidence="4">
    <location>
        <begin position="12"/>
        <end position="132"/>
    </location>
</feature>
<dbReference type="InterPro" id="IPR018490">
    <property type="entry name" value="cNMP-bd_dom_sf"/>
</dbReference>
<comment type="caution">
    <text evidence="6">The sequence shown here is derived from an EMBL/GenBank/DDBJ whole genome shotgun (WGS) entry which is preliminary data.</text>
</comment>
<dbReference type="GO" id="GO:0005829">
    <property type="term" value="C:cytosol"/>
    <property type="evidence" value="ECO:0007669"/>
    <property type="project" value="TreeGrafter"/>
</dbReference>
<dbReference type="GO" id="GO:0003677">
    <property type="term" value="F:DNA binding"/>
    <property type="evidence" value="ECO:0007669"/>
    <property type="project" value="UniProtKB-KW"/>
</dbReference>
<dbReference type="InterPro" id="IPR012318">
    <property type="entry name" value="HTH_CRP"/>
</dbReference>
<keyword evidence="2" id="KW-0238">DNA-binding</keyword>
<sequence length="221" mass="24752">MEKSKQLKKILLFKGLDQKDMMDIASMSQMCSFDKGEILYRPGETGEVLFILKEGRVRIFRLSPSGKEITLADVGPGSIFGEMTLLGKSMQDTFAEAAQGSLICKIRSQDLEQILTKKPDIALRLLRIIGQRMQLLENRLYNVGLNDVSHRLADIILELTDNSSENGDIYYTHDELAKMIGASRESVTLSLGQFKESGWISTANRKIKVLDISALKDFTNS</sequence>
<dbReference type="GO" id="GO:0003700">
    <property type="term" value="F:DNA-binding transcription factor activity"/>
    <property type="evidence" value="ECO:0007669"/>
    <property type="project" value="TreeGrafter"/>
</dbReference>
<dbReference type="SMART" id="SM00419">
    <property type="entry name" value="HTH_CRP"/>
    <property type="match status" value="1"/>
</dbReference>
<keyword evidence="3" id="KW-0804">Transcription</keyword>
<evidence type="ECO:0000259" key="4">
    <source>
        <dbReference type="PROSITE" id="PS50042"/>
    </source>
</evidence>
<protein>
    <recommendedName>
        <fullName evidence="7">Cyclic nucleotide-binding domain-containing protein</fullName>
    </recommendedName>
</protein>
<feature type="domain" description="HTH crp-type" evidence="5">
    <location>
        <begin position="146"/>
        <end position="213"/>
    </location>
</feature>
<organism evidence="6">
    <name type="scientific">marine sediment metagenome</name>
    <dbReference type="NCBI Taxonomy" id="412755"/>
    <lineage>
        <taxon>unclassified sequences</taxon>
        <taxon>metagenomes</taxon>
        <taxon>ecological metagenomes</taxon>
    </lineage>
</organism>
<dbReference type="PANTHER" id="PTHR24567">
    <property type="entry name" value="CRP FAMILY TRANSCRIPTIONAL REGULATORY PROTEIN"/>
    <property type="match status" value="1"/>
</dbReference>
<dbReference type="AlphaFoldDB" id="A0A0F9IY43"/>
<accession>A0A0F9IY43</accession>
<reference evidence="6" key="1">
    <citation type="journal article" date="2015" name="Nature">
        <title>Complex archaea that bridge the gap between prokaryotes and eukaryotes.</title>
        <authorList>
            <person name="Spang A."/>
            <person name="Saw J.H."/>
            <person name="Jorgensen S.L."/>
            <person name="Zaremba-Niedzwiedzka K."/>
            <person name="Martijn J."/>
            <person name="Lind A.E."/>
            <person name="van Eijk R."/>
            <person name="Schleper C."/>
            <person name="Guy L."/>
            <person name="Ettema T.J."/>
        </authorList>
    </citation>
    <scope>NUCLEOTIDE SEQUENCE</scope>
</reference>
<evidence type="ECO:0000256" key="3">
    <source>
        <dbReference type="ARBA" id="ARBA00023163"/>
    </source>
</evidence>
<dbReference type="PROSITE" id="PS50042">
    <property type="entry name" value="CNMP_BINDING_3"/>
    <property type="match status" value="1"/>
</dbReference>